<evidence type="ECO:0000256" key="17">
    <source>
        <dbReference type="ARBA" id="ARBA00023065"/>
    </source>
</evidence>
<evidence type="ECO:0000256" key="19">
    <source>
        <dbReference type="PIRNR" id="PIRNR000006"/>
    </source>
</evidence>
<feature type="binding site" description="covalent" evidence="21">
    <location>
        <position position="124"/>
    </location>
    <ligand>
        <name>heme c</name>
        <dbReference type="ChEBI" id="CHEBI:61717"/>
        <label>1</label>
    </ligand>
</feature>
<keyword evidence="25" id="KW-1185">Reference proteome</keyword>
<dbReference type="InterPro" id="IPR004678">
    <property type="entry name" value="Cyt_c_oxidase_cbb3_su3"/>
</dbReference>
<evidence type="ECO:0000256" key="18">
    <source>
        <dbReference type="ARBA" id="ARBA00023136"/>
    </source>
</evidence>
<dbReference type="GO" id="GO:0009055">
    <property type="term" value="F:electron transfer activity"/>
    <property type="evidence" value="ECO:0007669"/>
    <property type="project" value="InterPro"/>
</dbReference>
<dbReference type="InterPro" id="IPR008168">
    <property type="entry name" value="Cyt_C_IC"/>
</dbReference>
<dbReference type="PANTHER" id="PTHR33751:SF1">
    <property type="entry name" value="CBB3-TYPE CYTOCHROME C OXIDASE SUBUNIT FIXP"/>
    <property type="match status" value="1"/>
</dbReference>
<comment type="subcellular location">
    <subcellularLocation>
        <location evidence="1 19">Cell inner membrane</location>
    </subcellularLocation>
</comment>
<evidence type="ECO:0000256" key="10">
    <source>
        <dbReference type="ARBA" id="ARBA00022723"/>
    </source>
</evidence>
<keyword evidence="8 19" id="KW-0679">Respiratory chain</keyword>
<feature type="binding site" description="axial binding residue" evidence="20">
    <location>
        <position position="225"/>
    </location>
    <ligand>
        <name>heme c</name>
        <dbReference type="ChEBI" id="CHEBI:61717"/>
        <label>2</label>
    </ligand>
    <ligandPart>
        <name>Fe</name>
        <dbReference type="ChEBI" id="CHEBI:18248"/>
    </ligandPart>
</feature>
<gene>
    <name evidence="24" type="ORF">FHR98_000499</name>
</gene>
<dbReference type="PROSITE" id="PS51007">
    <property type="entry name" value="CYTC"/>
    <property type="match status" value="2"/>
</dbReference>
<evidence type="ECO:0000256" key="1">
    <source>
        <dbReference type="ARBA" id="ARBA00004533"/>
    </source>
</evidence>
<dbReference type="NCBIfam" id="TIGR00782">
    <property type="entry name" value="ccoP"/>
    <property type="match status" value="1"/>
</dbReference>
<dbReference type="InterPro" id="IPR036909">
    <property type="entry name" value="Cyt_c-like_dom_sf"/>
</dbReference>
<dbReference type="GO" id="GO:0006119">
    <property type="term" value="P:oxidative phosphorylation"/>
    <property type="evidence" value="ECO:0007669"/>
    <property type="project" value="UniProtKB-UniPathway"/>
</dbReference>
<dbReference type="GO" id="GO:0016491">
    <property type="term" value="F:oxidoreductase activity"/>
    <property type="evidence" value="ECO:0007669"/>
    <property type="project" value="UniProtKB-KW"/>
</dbReference>
<dbReference type="Gene3D" id="6.10.280.130">
    <property type="match status" value="1"/>
</dbReference>
<dbReference type="Proteomes" id="UP000581135">
    <property type="component" value="Unassembled WGS sequence"/>
</dbReference>
<comment type="similarity">
    <text evidence="3 19">Belongs to the CcoP / FixP family.</text>
</comment>
<dbReference type="Pfam" id="PF13442">
    <property type="entry name" value="Cytochrome_CBB3"/>
    <property type="match status" value="1"/>
</dbReference>
<feature type="binding site" description="axial binding residue" evidence="20">
    <location>
        <position position="125"/>
    </location>
    <ligand>
        <name>heme c</name>
        <dbReference type="ChEBI" id="CHEBI:61717"/>
        <label>1</label>
    </ligand>
    <ligandPart>
        <name>Fe</name>
        <dbReference type="ChEBI" id="CHEBI:18248"/>
    </ligandPart>
</feature>
<keyword evidence="10 19" id="KW-0479">Metal-binding</keyword>
<dbReference type="PIRSF" id="PIRSF000006">
    <property type="entry name" value="Cbb3-Cox_fixP"/>
    <property type="match status" value="1"/>
</dbReference>
<keyword evidence="9 22" id="KW-0812">Transmembrane</keyword>
<feature type="transmembrane region" description="Helical" evidence="22">
    <location>
        <begin position="29"/>
        <end position="50"/>
    </location>
</feature>
<organism evidence="24 25">
    <name type="scientific">Limibacillus halophilus</name>
    <dbReference type="NCBI Taxonomy" id="1579333"/>
    <lineage>
        <taxon>Bacteria</taxon>
        <taxon>Pseudomonadati</taxon>
        <taxon>Pseudomonadota</taxon>
        <taxon>Alphaproteobacteria</taxon>
        <taxon>Rhodospirillales</taxon>
        <taxon>Rhodovibrionaceae</taxon>
        <taxon>Limibacillus</taxon>
    </lineage>
</organism>
<keyword evidence="14 22" id="KW-1133">Transmembrane helix</keyword>
<keyword evidence="4 19" id="KW-0813">Transport</keyword>
<comment type="caution">
    <text evidence="24">The sequence shown here is derived from an EMBL/GenBank/DDBJ whole genome shotgun (WGS) entry which is preliminary data.</text>
</comment>
<evidence type="ECO:0000256" key="2">
    <source>
        <dbReference type="ARBA" id="ARBA00004673"/>
    </source>
</evidence>
<keyword evidence="12 19" id="KW-0375">Hydrogen ion transport</keyword>
<proteinExistence type="inferred from homology"/>
<evidence type="ECO:0000256" key="15">
    <source>
        <dbReference type="ARBA" id="ARBA00023002"/>
    </source>
</evidence>
<evidence type="ECO:0000256" key="3">
    <source>
        <dbReference type="ARBA" id="ARBA00006113"/>
    </source>
</evidence>
<keyword evidence="6 19" id="KW-0997">Cell inner membrane</keyword>
<evidence type="ECO:0000256" key="13">
    <source>
        <dbReference type="ARBA" id="ARBA00022982"/>
    </source>
</evidence>
<dbReference type="PANTHER" id="PTHR33751">
    <property type="entry name" value="CBB3-TYPE CYTOCHROME C OXIDASE SUBUNIT FIXP"/>
    <property type="match status" value="1"/>
</dbReference>
<dbReference type="InterPro" id="IPR032858">
    <property type="entry name" value="CcoP_N"/>
</dbReference>
<comment type="pathway">
    <text evidence="2 19">Energy metabolism; oxidative phosphorylation.</text>
</comment>
<dbReference type="Gene3D" id="1.10.760.10">
    <property type="entry name" value="Cytochrome c-like domain"/>
    <property type="match status" value="2"/>
</dbReference>
<keyword evidence="15 19" id="KW-0560">Oxidoreductase</keyword>
<evidence type="ECO:0000259" key="23">
    <source>
        <dbReference type="PROSITE" id="PS51007"/>
    </source>
</evidence>
<evidence type="ECO:0000256" key="22">
    <source>
        <dbReference type="SAM" id="Phobius"/>
    </source>
</evidence>
<accession>A0A839SQY8</accession>
<dbReference type="GO" id="GO:1902600">
    <property type="term" value="P:proton transmembrane transport"/>
    <property type="evidence" value="ECO:0007669"/>
    <property type="project" value="UniProtKB-KW"/>
</dbReference>
<comment type="cofactor">
    <cofactor evidence="19 21">
        <name>heme c</name>
        <dbReference type="ChEBI" id="CHEBI:61717"/>
    </cofactor>
    <text evidence="19 21">Binds 2 heme C groups per subunit.</text>
</comment>
<evidence type="ECO:0000256" key="20">
    <source>
        <dbReference type="PIRSR" id="PIRSR000006-1"/>
    </source>
</evidence>
<evidence type="ECO:0000256" key="5">
    <source>
        <dbReference type="ARBA" id="ARBA00022475"/>
    </source>
</evidence>
<feature type="binding site" description="axial binding residue" evidence="20">
    <location>
        <position position="266"/>
    </location>
    <ligand>
        <name>heme c</name>
        <dbReference type="ChEBI" id="CHEBI:61717"/>
        <label>1</label>
    </ligand>
    <ligandPart>
        <name>Fe</name>
        <dbReference type="ChEBI" id="CHEBI:18248"/>
    </ligandPart>
</feature>
<dbReference type="GO" id="GO:0005506">
    <property type="term" value="F:iron ion binding"/>
    <property type="evidence" value="ECO:0007669"/>
    <property type="project" value="InterPro"/>
</dbReference>
<evidence type="ECO:0000313" key="25">
    <source>
        <dbReference type="Proteomes" id="UP000581135"/>
    </source>
</evidence>
<evidence type="ECO:0000256" key="8">
    <source>
        <dbReference type="ARBA" id="ARBA00022660"/>
    </source>
</evidence>
<evidence type="ECO:0000256" key="6">
    <source>
        <dbReference type="ARBA" id="ARBA00022519"/>
    </source>
</evidence>
<feature type="binding site" description="covalent" evidence="21">
    <location>
        <position position="221"/>
    </location>
    <ligand>
        <name>heme c</name>
        <dbReference type="ChEBI" id="CHEBI:61717"/>
        <label>2</label>
    </ligand>
</feature>
<keyword evidence="13 19" id="KW-0249">Electron transport</keyword>
<feature type="binding site" description="axial binding residue" evidence="20">
    <location>
        <position position="172"/>
    </location>
    <ligand>
        <name>heme c</name>
        <dbReference type="ChEBI" id="CHEBI:61717"/>
        <label>2</label>
    </ligand>
    <ligandPart>
        <name>Fe</name>
        <dbReference type="ChEBI" id="CHEBI:18248"/>
    </ligandPart>
</feature>
<dbReference type="GO" id="GO:0020037">
    <property type="term" value="F:heme binding"/>
    <property type="evidence" value="ECO:0007669"/>
    <property type="project" value="InterPro"/>
</dbReference>
<reference evidence="24 25" key="1">
    <citation type="submission" date="2020-08" db="EMBL/GenBank/DDBJ databases">
        <title>Genomic Encyclopedia of Type Strains, Phase III (KMG-III): the genomes of soil and plant-associated and newly described type strains.</title>
        <authorList>
            <person name="Whitman W."/>
        </authorList>
    </citation>
    <scope>NUCLEOTIDE SEQUENCE [LARGE SCALE GENOMIC DNA]</scope>
    <source>
        <strain evidence="24 25">CECT 8803</strain>
    </source>
</reference>
<dbReference type="InterPro" id="IPR009056">
    <property type="entry name" value="Cyt_c-like_dom"/>
</dbReference>
<evidence type="ECO:0000256" key="7">
    <source>
        <dbReference type="ARBA" id="ARBA00022617"/>
    </source>
</evidence>
<keyword evidence="16 19" id="KW-0408">Iron</keyword>
<keyword evidence="5 19" id="KW-1003">Cell membrane</keyword>
<feature type="binding site" description="covalent" evidence="21">
    <location>
        <position position="121"/>
    </location>
    <ligand>
        <name>heme c</name>
        <dbReference type="ChEBI" id="CHEBI:61717"/>
        <label>1</label>
    </ligand>
</feature>
<dbReference type="InterPro" id="IPR038414">
    <property type="entry name" value="CcoP_N_sf"/>
</dbReference>
<evidence type="ECO:0000256" key="21">
    <source>
        <dbReference type="PIRSR" id="PIRSR000006-2"/>
    </source>
</evidence>
<feature type="domain" description="Cytochrome c" evidence="23">
    <location>
        <begin position="208"/>
        <end position="289"/>
    </location>
</feature>
<evidence type="ECO:0000313" key="24">
    <source>
        <dbReference type="EMBL" id="MBB3064234.1"/>
    </source>
</evidence>
<dbReference type="AlphaFoldDB" id="A0A839SQY8"/>
<evidence type="ECO:0000256" key="16">
    <source>
        <dbReference type="ARBA" id="ARBA00023004"/>
    </source>
</evidence>
<evidence type="ECO:0000256" key="4">
    <source>
        <dbReference type="ARBA" id="ARBA00022448"/>
    </source>
</evidence>
<dbReference type="GO" id="GO:0005886">
    <property type="term" value="C:plasma membrane"/>
    <property type="evidence" value="ECO:0007669"/>
    <property type="project" value="UniProtKB-SubCell"/>
</dbReference>
<comment type="subunit">
    <text evidence="19">Component of the cbb3-type cytochrome c oxidase.</text>
</comment>
<keyword evidence="17 19" id="KW-0406">Ion transport</keyword>
<dbReference type="Pfam" id="PF00034">
    <property type="entry name" value="Cytochrom_C"/>
    <property type="match status" value="1"/>
</dbReference>
<dbReference type="EMBL" id="JACHXA010000001">
    <property type="protein sequence ID" value="MBB3064234.1"/>
    <property type="molecule type" value="Genomic_DNA"/>
</dbReference>
<evidence type="ECO:0000256" key="9">
    <source>
        <dbReference type="ARBA" id="ARBA00022692"/>
    </source>
</evidence>
<name>A0A839SQY8_9PROT</name>
<evidence type="ECO:0000256" key="12">
    <source>
        <dbReference type="ARBA" id="ARBA00022781"/>
    </source>
</evidence>
<keyword evidence="11" id="KW-0677">Repeat</keyword>
<dbReference type="Pfam" id="PF14715">
    <property type="entry name" value="FixP_N"/>
    <property type="match status" value="1"/>
</dbReference>
<feature type="binding site" description="covalent" evidence="21">
    <location>
        <position position="224"/>
    </location>
    <ligand>
        <name>heme c</name>
        <dbReference type="ChEBI" id="CHEBI:61717"/>
        <label>2</label>
    </ligand>
</feature>
<dbReference type="UniPathway" id="UPA00705"/>
<evidence type="ECO:0000256" key="11">
    <source>
        <dbReference type="ARBA" id="ARBA00022737"/>
    </source>
</evidence>
<dbReference type="RefSeq" id="WP_183415034.1">
    <property type="nucleotide sequence ID" value="NZ_JACHXA010000001.1"/>
</dbReference>
<dbReference type="SUPFAM" id="SSF46626">
    <property type="entry name" value="Cytochrome c"/>
    <property type="match status" value="2"/>
</dbReference>
<feature type="domain" description="Cytochrome c" evidence="23">
    <location>
        <begin position="108"/>
        <end position="197"/>
    </location>
</feature>
<keyword evidence="18 19" id="KW-0472">Membrane</keyword>
<dbReference type="InterPro" id="IPR050597">
    <property type="entry name" value="Cytochrome_c_Oxidase_Subunit"/>
</dbReference>
<evidence type="ECO:0000256" key="14">
    <source>
        <dbReference type="ARBA" id="ARBA00022989"/>
    </source>
</evidence>
<comment type="function">
    <text evidence="19">C-type cytochrome. Part of the cbb3-type cytochrome c oxidase complex.</text>
</comment>
<keyword evidence="7 19" id="KW-0349">Heme</keyword>
<protein>
    <recommendedName>
        <fullName evidence="19">Cbb3-type cytochrome c oxidase subunit</fullName>
    </recommendedName>
</protein>
<sequence length="293" mass="31883">MDIGKRDPITGRTTTGHEWNGIEELNTPIPRVVLFFLAATILFSIIYWILMPAWPIGTTYTRGLLGLDQKDIVQMQVERAQAERGAWTDEVAARSFDAIAADPELMTKIGETGRTLFADNCGVCHGVEGTGNPGFPDLSAKSWLWGGDPETLAETIRVGINATHPETRQSQMLAFGRDGILARSEIKDVAAYVQSLSDPQAVSGEPPERIQSGSNLFADNCAACHGEDARGMTEVGAPDLTDSIWIYGGDRQAILTTLMQGRQGQMPAWENRLSSTEIKMLAIYVGTLGRASR</sequence>
<dbReference type="PRINTS" id="PR00605">
    <property type="entry name" value="CYTCHROMECIC"/>
</dbReference>